<keyword evidence="1" id="KW-1133">Transmembrane helix</keyword>
<dbReference type="Pfam" id="PF02698">
    <property type="entry name" value="DUF218"/>
    <property type="match status" value="1"/>
</dbReference>
<dbReference type="AlphaFoldDB" id="A0A5N0UZB7"/>
<keyword evidence="1" id="KW-0812">Transmembrane</keyword>
<evidence type="ECO:0000259" key="2">
    <source>
        <dbReference type="Pfam" id="PF02698"/>
    </source>
</evidence>
<comment type="caution">
    <text evidence="3">The sequence shown here is derived from an EMBL/GenBank/DDBJ whole genome shotgun (WGS) entry which is preliminary data.</text>
</comment>
<evidence type="ECO:0000313" key="3">
    <source>
        <dbReference type="EMBL" id="KAA9156980.1"/>
    </source>
</evidence>
<dbReference type="GO" id="GO:0000270">
    <property type="term" value="P:peptidoglycan metabolic process"/>
    <property type="evidence" value="ECO:0007669"/>
    <property type="project" value="TreeGrafter"/>
</dbReference>
<feature type="transmembrane region" description="Helical" evidence="1">
    <location>
        <begin position="32"/>
        <end position="50"/>
    </location>
</feature>
<sequence>MVIGAVFAVTAVLALAVFVVRAVREPRRLSNAVWLGITLVLALLFLVTTAQDVPWLGGVLRVVLIGALITVSVVLPVALIVNGVLMWQRERRRPANLLSLGAGIGLAVVVTIFVVAGPSPVRWISAAASSVLLLFAYVAFLMGCLLSYAFIYDHLAMPRDVEAIVVAGAGLSGAKVSPLLAARLDKAARLYRRQARAGEPPTVVVSGGQGPGESTTEAAAMRDYLVDEGLPEDRILPEDKATSTEENLRFSADLLRARGKTGKVVAVTNSYHVFRTAVTARRLHLDMAVVGAPTTAYYLPSAFLREFVALLAHYRRTNIAAIAALTVVPWVLAFV</sequence>
<gene>
    <name evidence="3" type="ORF">FPZ12_026540</name>
</gene>
<evidence type="ECO:0000256" key="1">
    <source>
        <dbReference type="SAM" id="Phobius"/>
    </source>
</evidence>
<dbReference type="CDD" id="cd06259">
    <property type="entry name" value="YdcF-like"/>
    <property type="match status" value="1"/>
</dbReference>
<accession>A0A5N0UZB7</accession>
<dbReference type="OrthoDB" id="9782395at2"/>
<dbReference type="EMBL" id="VMNW02000045">
    <property type="protein sequence ID" value="KAA9156980.1"/>
    <property type="molecule type" value="Genomic_DNA"/>
</dbReference>
<dbReference type="InterPro" id="IPR051599">
    <property type="entry name" value="Cell_Envelope_Assoc"/>
</dbReference>
<keyword evidence="4" id="KW-1185">Reference proteome</keyword>
<dbReference type="PANTHER" id="PTHR30336:SF4">
    <property type="entry name" value="ENVELOPE BIOGENESIS FACTOR ELYC"/>
    <property type="match status" value="1"/>
</dbReference>
<dbReference type="PANTHER" id="PTHR30336">
    <property type="entry name" value="INNER MEMBRANE PROTEIN, PROBABLE PERMEASE"/>
    <property type="match status" value="1"/>
</dbReference>
<protein>
    <submittedName>
        <fullName evidence="3">YdcF family protein</fullName>
    </submittedName>
</protein>
<dbReference type="GO" id="GO:0043164">
    <property type="term" value="P:Gram-negative-bacterium-type cell wall biogenesis"/>
    <property type="evidence" value="ECO:0007669"/>
    <property type="project" value="TreeGrafter"/>
</dbReference>
<dbReference type="GO" id="GO:0005886">
    <property type="term" value="C:plasma membrane"/>
    <property type="evidence" value="ECO:0007669"/>
    <property type="project" value="TreeGrafter"/>
</dbReference>
<evidence type="ECO:0000313" key="4">
    <source>
        <dbReference type="Proteomes" id="UP000319769"/>
    </source>
</evidence>
<name>A0A5N0UZB7_9PSEU</name>
<dbReference type="Proteomes" id="UP000319769">
    <property type="component" value="Unassembled WGS sequence"/>
</dbReference>
<feature type="transmembrane region" description="Helical" evidence="1">
    <location>
        <begin position="97"/>
        <end position="117"/>
    </location>
</feature>
<feature type="transmembrane region" description="Helical" evidence="1">
    <location>
        <begin position="62"/>
        <end position="85"/>
    </location>
</feature>
<organism evidence="3 4">
    <name type="scientific">Amycolatopsis acidicola</name>
    <dbReference type="NCBI Taxonomy" id="2596893"/>
    <lineage>
        <taxon>Bacteria</taxon>
        <taxon>Bacillati</taxon>
        <taxon>Actinomycetota</taxon>
        <taxon>Actinomycetes</taxon>
        <taxon>Pseudonocardiales</taxon>
        <taxon>Pseudonocardiaceae</taxon>
        <taxon>Amycolatopsis</taxon>
    </lineage>
</organism>
<dbReference type="InterPro" id="IPR014729">
    <property type="entry name" value="Rossmann-like_a/b/a_fold"/>
</dbReference>
<keyword evidence="1" id="KW-0472">Membrane</keyword>
<feature type="transmembrane region" description="Helical" evidence="1">
    <location>
        <begin position="123"/>
        <end position="151"/>
    </location>
</feature>
<reference evidence="3" key="1">
    <citation type="submission" date="2019-09" db="EMBL/GenBank/DDBJ databases">
        <authorList>
            <person name="Teo W.F.A."/>
            <person name="Duangmal K."/>
        </authorList>
    </citation>
    <scope>NUCLEOTIDE SEQUENCE [LARGE SCALE GENOMIC DNA]</scope>
    <source>
        <strain evidence="3">K81G1</strain>
    </source>
</reference>
<proteinExistence type="predicted"/>
<feature type="domain" description="DUF218" evidence="2">
    <location>
        <begin position="162"/>
        <end position="308"/>
    </location>
</feature>
<dbReference type="Gene3D" id="3.40.50.620">
    <property type="entry name" value="HUPs"/>
    <property type="match status" value="1"/>
</dbReference>
<dbReference type="InterPro" id="IPR003848">
    <property type="entry name" value="DUF218"/>
</dbReference>
<feature type="transmembrane region" description="Helical" evidence="1">
    <location>
        <begin position="6"/>
        <end position="23"/>
    </location>
</feature>